<evidence type="ECO:0000313" key="2">
    <source>
        <dbReference type="Proteomes" id="UP000035680"/>
    </source>
</evidence>
<evidence type="ECO:0000313" key="3">
    <source>
        <dbReference type="WBParaSite" id="SVE_0947800.1"/>
    </source>
</evidence>
<dbReference type="Proteomes" id="UP000035680">
    <property type="component" value="Unassembled WGS sequence"/>
</dbReference>
<reference evidence="2" key="1">
    <citation type="submission" date="2014-07" db="EMBL/GenBank/DDBJ databases">
        <authorList>
            <person name="Martin A.A"/>
            <person name="De Silva N."/>
        </authorList>
    </citation>
    <scope>NUCLEOTIDE SEQUENCE</scope>
</reference>
<feature type="compositionally biased region" description="Basic and acidic residues" evidence="1">
    <location>
        <begin position="62"/>
        <end position="71"/>
    </location>
</feature>
<proteinExistence type="predicted"/>
<reference evidence="3" key="2">
    <citation type="submission" date="2015-08" db="UniProtKB">
        <authorList>
            <consortium name="WormBaseParasite"/>
        </authorList>
    </citation>
    <scope>IDENTIFICATION</scope>
</reference>
<evidence type="ECO:0000256" key="1">
    <source>
        <dbReference type="SAM" id="MobiDB-lite"/>
    </source>
</evidence>
<keyword evidence="2" id="KW-1185">Reference proteome</keyword>
<name>A0A0K0FKB4_STRVS</name>
<dbReference type="AlphaFoldDB" id="A0A0K0FKB4"/>
<accession>A0A0K0FKB4</accession>
<feature type="compositionally biased region" description="Polar residues" evidence="1">
    <location>
        <begin position="114"/>
        <end position="140"/>
    </location>
</feature>
<feature type="region of interest" description="Disordered" evidence="1">
    <location>
        <begin position="112"/>
        <end position="143"/>
    </location>
</feature>
<sequence>MERIHKPKKFEEIGSEESHVIESYERRVHGTDTTEPHREYSTNQYTERKTFGRDENGEIIVKIEKDPKEPVRPVSPVQPVEPIGEKNEEHFMNPLPPLDLLHIPRVDAKKSFKSPKTYSNSGSPQTPISVSNSPISGKSSYSRRDIEALSPRSFASNISSGQLSPMKKITTKKRLVSVHDGRPVSPYVETVTYEPNQKFLSPNIMSCSSPNHCMMSPLSKYKQNGYKNDSYATEFYNAPSPMYSPRQQFNTSRRTSIDEGAYVIQNPLYSDY</sequence>
<dbReference type="WBParaSite" id="SVE_0947800.1">
    <property type="protein sequence ID" value="SVE_0947800.1"/>
    <property type="gene ID" value="SVE_0947800"/>
</dbReference>
<protein>
    <submittedName>
        <fullName evidence="3">Uncharacterized protein</fullName>
    </submittedName>
</protein>
<feature type="region of interest" description="Disordered" evidence="1">
    <location>
        <begin position="28"/>
        <end position="53"/>
    </location>
</feature>
<organism evidence="2 3">
    <name type="scientific">Strongyloides venezuelensis</name>
    <name type="common">Threadworm</name>
    <dbReference type="NCBI Taxonomy" id="75913"/>
    <lineage>
        <taxon>Eukaryota</taxon>
        <taxon>Metazoa</taxon>
        <taxon>Ecdysozoa</taxon>
        <taxon>Nematoda</taxon>
        <taxon>Chromadorea</taxon>
        <taxon>Rhabditida</taxon>
        <taxon>Tylenchina</taxon>
        <taxon>Panagrolaimomorpha</taxon>
        <taxon>Strongyloidoidea</taxon>
        <taxon>Strongyloididae</taxon>
        <taxon>Strongyloides</taxon>
    </lineage>
</organism>
<feature type="region of interest" description="Disordered" evidence="1">
    <location>
        <begin position="62"/>
        <end position="81"/>
    </location>
</feature>